<dbReference type="Proteomes" id="UP000677228">
    <property type="component" value="Unassembled WGS sequence"/>
</dbReference>
<protein>
    <submittedName>
        <fullName evidence="3">Uncharacterized protein</fullName>
    </submittedName>
</protein>
<dbReference type="EMBL" id="CAJOBA010037031">
    <property type="protein sequence ID" value="CAF4034468.1"/>
    <property type="molecule type" value="Genomic_DNA"/>
</dbReference>
<dbReference type="InterPro" id="IPR019734">
    <property type="entry name" value="TPR_rpt"/>
</dbReference>
<accession>A0A814WKY0</accession>
<comment type="caution">
    <text evidence="3">The sequence shown here is derived from an EMBL/GenBank/DDBJ whole genome shotgun (WGS) entry which is preliminary data.</text>
</comment>
<feature type="coiled-coil region" evidence="2">
    <location>
        <begin position="542"/>
        <end position="576"/>
    </location>
</feature>
<dbReference type="AlphaFoldDB" id="A0A814WKY0"/>
<dbReference type="EMBL" id="CAJNOQ010008798">
    <property type="protein sequence ID" value="CAF1206923.1"/>
    <property type="molecule type" value="Genomic_DNA"/>
</dbReference>
<dbReference type="Proteomes" id="UP000681722">
    <property type="component" value="Unassembled WGS sequence"/>
</dbReference>
<organism evidence="3 7">
    <name type="scientific">Didymodactylos carnosus</name>
    <dbReference type="NCBI Taxonomy" id="1234261"/>
    <lineage>
        <taxon>Eukaryota</taxon>
        <taxon>Metazoa</taxon>
        <taxon>Spiralia</taxon>
        <taxon>Gnathifera</taxon>
        <taxon>Rotifera</taxon>
        <taxon>Eurotatoria</taxon>
        <taxon>Bdelloidea</taxon>
        <taxon>Philodinida</taxon>
        <taxon>Philodinidae</taxon>
        <taxon>Didymodactylos</taxon>
    </lineage>
</organism>
<keyword evidence="2" id="KW-0175">Coiled coil</keyword>
<dbReference type="EMBL" id="CAJNOK010015489">
    <property type="protein sequence ID" value="CAF1226442.1"/>
    <property type="molecule type" value="Genomic_DNA"/>
</dbReference>
<keyword evidence="1" id="KW-0802">TPR repeat</keyword>
<dbReference type="Proteomes" id="UP000682733">
    <property type="component" value="Unassembled WGS sequence"/>
</dbReference>
<dbReference type="PROSITE" id="PS50005">
    <property type="entry name" value="TPR"/>
    <property type="match status" value="1"/>
</dbReference>
<evidence type="ECO:0000313" key="5">
    <source>
        <dbReference type="EMBL" id="CAF3971159.1"/>
    </source>
</evidence>
<dbReference type="Gene3D" id="3.90.176.10">
    <property type="entry name" value="Toxin ADP-ribosyltransferase, Chain A, domain 1"/>
    <property type="match status" value="1"/>
</dbReference>
<name>A0A814WKY0_9BILA</name>
<dbReference type="EMBL" id="CAJOBC010008799">
    <property type="protein sequence ID" value="CAF3971159.1"/>
    <property type="molecule type" value="Genomic_DNA"/>
</dbReference>
<evidence type="ECO:0000313" key="3">
    <source>
        <dbReference type="EMBL" id="CAF1206923.1"/>
    </source>
</evidence>
<gene>
    <name evidence="3" type="ORF">GPM918_LOCUS24011</name>
    <name evidence="4" type="ORF">OVA965_LOCUS25169</name>
    <name evidence="5" type="ORF">SRO942_LOCUS24010</name>
    <name evidence="6" type="ORF">TMI583_LOCUS25895</name>
</gene>
<evidence type="ECO:0000313" key="7">
    <source>
        <dbReference type="Proteomes" id="UP000663829"/>
    </source>
</evidence>
<feature type="repeat" description="TPR" evidence="1">
    <location>
        <begin position="388"/>
        <end position="421"/>
    </location>
</feature>
<sequence length="607" mass="70869">MKVIHEFEIRYKPKHAVWWYTRDTFFYRLLNRGLRQRNIELVFFIWLLYKRRLLSIEKQHEKFKSEYRDNPIIKLFRGQVMSLSEIENLKHPITSVVKINCLLSTSLNRSVLFKFLKESQKLEGLEHVFFEIDVDVRKQSCPFSDISRLSYFREEAEILFMIGVAFDMTRRDVRYDENDKVWIIKCSLEPNYDDRTIGQTPRRILKNCISTLTHFFFNEFLGLDDSNKIFNELIDIFPLEKEWISAYKLCSLAERDWLGWESTGALSKYDEAIKIWLHYLKGDELNCSINIGKIYEEVGNISSSIDTDLALKHFDLALTYLQSALESRGVGGTTKQAKKLILDKLVSIYEQKMSNNDNENLEYTSMINKYKEQRIQIIVDSVLDFDDVNSLTELADLYKSLDKFDDALMNYEKAYEAAVKSLAPTSFFCERMVEILIEHTKVYQTALKYQSIEHENILKVSASEICDDEDEVKSKNGQSAESHAKVAEIYILLEQYDLVKEHLMNVKQFYEGSGKDGIAELILTTEKLADVEAKLNENDSANEHLNMVLKLHQDALQVLENNLDEYSEMLVASEQRLMVKINTSSDASSMFFYRSWVIPVVPIIAYC</sequence>
<reference evidence="3" key="1">
    <citation type="submission" date="2021-02" db="EMBL/GenBank/DDBJ databases">
        <authorList>
            <person name="Nowell W R."/>
        </authorList>
    </citation>
    <scope>NUCLEOTIDE SEQUENCE</scope>
</reference>
<evidence type="ECO:0000256" key="1">
    <source>
        <dbReference type="PROSITE-ProRule" id="PRU00339"/>
    </source>
</evidence>
<dbReference type="SUPFAM" id="SSF48452">
    <property type="entry name" value="TPR-like"/>
    <property type="match status" value="1"/>
</dbReference>
<dbReference type="Proteomes" id="UP000663829">
    <property type="component" value="Unassembled WGS sequence"/>
</dbReference>
<dbReference type="Gene3D" id="1.25.40.10">
    <property type="entry name" value="Tetratricopeptide repeat domain"/>
    <property type="match status" value="1"/>
</dbReference>
<dbReference type="InterPro" id="IPR011990">
    <property type="entry name" value="TPR-like_helical_dom_sf"/>
</dbReference>
<proteinExistence type="predicted"/>
<evidence type="ECO:0000256" key="2">
    <source>
        <dbReference type="SAM" id="Coils"/>
    </source>
</evidence>
<dbReference type="OrthoDB" id="5986190at2759"/>
<evidence type="ECO:0000313" key="4">
    <source>
        <dbReference type="EMBL" id="CAF1226442.1"/>
    </source>
</evidence>
<keyword evidence="7" id="KW-1185">Reference proteome</keyword>
<dbReference type="SUPFAM" id="SSF56399">
    <property type="entry name" value="ADP-ribosylation"/>
    <property type="match status" value="1"/>
</dbReference>
<evidence type="ECO:0000313" key="6">
    <source>
        <dbReference type="EMBL" id="CAF4034468.1"/>
    </source>
</evidence>